<proteinExistence type="predicted"/>
<evidence type="ECO:0000256" key="1">
    <source>
        <dbReference type="SAM" id="Phobius"/>
    </source>
</evidence>
<feature type="transmembrane region" description="Helical" evidence="1">
    <location>
        <begin position="129"/>
        <end position="149"/>
    </location>
</feature>
<feature type="transmembrane region" description="Helical" evidence="1">
    <location>
        <begin position="350"/>
        <end position="377"/>
    </location>
</feature>
<dbReference type="AlphaFoldDB" id="A0AAX2J0Z8"/>
<feature type="transmembrane region" description="Helical" evidence="1">
    <location>
        <begin position="267"/>
        <end position="287"/>
    </location>
</feature>
<dbReference type="GeneID" id="93261659"/>
<gene>
    <name evidence="2" type="ORF">NCTC10529_00341</name>
</gene>
<dbReference type="RefSeq" id="WP_003788520.1">
    <property type="nucleotide sequence ID" value="NZ_CP091518.1"/>
</dbReference>
<reference evidence="2 3" key="1">
    <citation type="submission" date="2018-06" db="EMBL/GenBank/DDBJ databases">
        <authorList>
            <consortium name="Pathogen Informatics"/>
            <person name="Doyle S."/>
        </authorList>
    </citation>
    <scope>NUCLEOTIDE SEQUENCE [LARGE SCALE GENOMIC DNA]</scope>
    <source>
        <strain evidence="2 3">NCTC10529</strain>
    </source>
</reference>
<evidence type="ECO:0008006" key="4">
    <source>
        <dbReference type="Google" id="ProtNLM"/>
    </source>
</evidence>
<evidence type="ECO:0000313" key="3">
    <source>
        <dbReference type="Proteomes" id="UP000248598"/>
    </source>
</evidence>
<sequence>MLTYTSRPKRPEPTHEYPWLLLLLAFCWLWPGVFSHDLWTPSEPNMMLAIDDAAQRGAWLPTVFGAAYFDVSPLYVQTAAWFKMLLSPWAADAFSAARFASVLFTSLGLLGSGMAGYRFLGRHHGRSVVLILIGSVGILPIAHFLGAYSPVFAGVGLAMWGFSIAQRQVMFSAILVALGTMLLAQSLGLLAALAMLLVASLLPFSPHWRNQRYTVALVAMWAISLPLLAVYPIALAIVEPAAFAVYWQQHIFGSFGGINQVQAAFSLHYYLQHLLWFAFPALLLAIWTRTRQSFRATPAGVLMATWLAVFGGFLLLNPEQHQDLLVLLLPPLALSGAAQLDNLRRGMAVFLNWFGIALFGCAAVFLWIGFVAMNYGFPAKLAERAAYFSPYYTRDLDIMPILVALLFTPMWLIAITRKRIRGRQAVTNWAAGTTLVWALLMTLFLPWIDAAKSHRPVIQQLIQAVPDVAHANCLYIDPRDKTARLAWQQYGTGAYTIQNASCRYTLAQYNPRNEVAPAGNIVWQGKRPRSKTELFVLIHNGGE</sequence>
<organism evidence="2 3">
    <name type="scientific">Kingella kingae</name>
    <dbReference type="NCBI Taxonomy" id="504"/>
    <lineage>
        <taxon>Bacteria</taxon>
        <taxon>Pseudomonadati</taxon>
        <taxon>Pseudomonadota</taxon>
        <taxon>Betaproteobacteria</taxon>
        <taxon>Neisseriales</taxon>
        <taxon>Neisseriaceae</taxon>
        <taxon>Kingella</taxon>
    </lineage>
</organism>
<keyword evidence="1" id="KW-0812">Transmembrane</keyword>
<feature type="transmembrane region" description="Helical" evidence="1">
    <location>
        <begin position="426"/>
        <end position="448"/>
    </location>
</feature>
<feature type="transmembrane region" description="Helical" evidence="1">
    <location>
        <begin position="96"/>
        <end position="117"/>
    </location>
</feature>
<dbReference type="Proteomes" id="UP000248598">
    <property type="component" value="Chromosome 1"/>
</dbReference>
<evidence type="ECO:0000313" key="2">
    <source>
        <dbReference type="EMBL" id="SQH24186.1"/>
    </source>
</evidence>
<name>A0AAX2J0Z8_KINKI</name>
<keyword evidence="1" id="KW-1133">Transmembrane helix</keyword>
<keyword evidence="1" id="KW-0472">Membrane</keyword>
<protein>
    <recommendedName>
        <fullName evidence="4">Inner membrane protein</fullName>
    </recommendedName>
</protein>
<dbReference type="EMBL" id="LS483426">
    <property type="protein sequence ID" value="SQH24186.1"/>
    <property type="molecule type" value="Genomic_DNA"/>
</dbReference>
<feature type="transmembrane region" description="Helical" evidence="1">
    <location>
        <begin position="397"/>
        <end position="414"/>
    </location>
</feature>
<feature type="transmembrane region" description="Helical" evidence="1">
    <location>
        <begin position="169"/>
        <end position="202"/>
    </location>
</feature>
<feature type="transmembrane region" description="Helical" evidence="1">
    <location>
        <begin position="214"/>
        <end position="247"/>
    </location>
</feature>
<accession>A0AAX2J0Z8</accession>